<evidence type="ECO:0000313" key="2">
    <source>
        <dbReference type="Proteomes" id="UP001596223"/>
    </source>
</evidence>
<evidence type="ECO:0000313" key="1">
    <source>
        <dbReference type="EMBL" id="MFC6010242.1"/>
    </source>
</evidence>
<sequence>MGNGVEALAREVAEKVDRIRSLLAESSENEFVATFGAGVELDSAAILDEYCRTMDFSIEQGWVSSGNRAEWPALVVPEALTALYRITNAATAGYVGLFDKFCKGDIMDPDGEVHRSEEHWLQVGLIGNDQFSVSLMSGEVMFADQYFWRYGEQDSSRIVAPDMLTFFDEYMIGPKYREFLVDDEAERPGSWFRFLLDYGFA</sequence>
<evidence type="ECO:0008006" key="3">
    <source>
        <dbReference type="Google" id="ProtNLM"/>
    </source>
</evidence>
<reference evidence="2" key="1">
    <citation type="journal article" date="2019" name="Int. J. Syst. Evol. Microbiol.">
        <title>The Global Catalogue of Microorganisms (GCM) 10K type strain sequencing project: providing services to taxonomists for standard genome sequencing and annotation.</title>
        <authorList>
            <consortium name="The Broad Institute Genomics Platform"/>
            <consortium name="The Broad Institute Genome Sequencing Center for Infectious Disease"/>
            <person name="Wu L."/>
            <person name="Ma J."/>
        </authorList>
    </citation>
    <scope>NUCLEOTIDE SEQUENCE [LARGE SCALE GENOMIC DNA]</scope>
    <source>
        <strain evidence="2">CCUG 36956</strain>
    </source>
</reference>
<organism evidence="1 2">
    <name type="scientific">Nocardia lasii</name>
    <dbReference type="NCBI Taxonomy" id="1616107"/>
    <lineage>
        <taxon>Bacteria</taxon>
        <taxon>Bacillati</taxon>
        <taxon>Actinomycetota</taxon>
        <taxon>Actinomycetes</taxon>
        <taxon>Mycobacteriales</taxon>
        <taxon>Nocardiaceae</taxon>
        <taxon>Nocardia</taxon>
    </lineage>
</organism>
<keyword evidence="2" id="KW-1185">Reference proteome</keyword>
<dbReference type="Proteomes" id="UP001596223">
    <property type="component" value="Unassembled WGS sequence"/>
</dbReference>
<gene>
    <name evidence="1" type="ORF">ACFP3H_04200</name>
</gene>
<dbReference type="RefSeq" id="WP_378599883.1">
    <property type="nucleotide sequence ID" value="NZ_JBHSQN010000002.1"/>
</dbReference>
<comment type="caution">
    <text evidence="1">The sequence shown here is derived from an EMBL/GenBank/DDBJ whole genome shotgun (WGS) entry which is preliminary data.</text>
</comment>
<dbReference type="EMBL" id="JBHSQN010000002">
    <property type="protein sequence ID" value="MFC6010242.1"/>
    <property type="molecule type" value="Genomic_DNA"/>
</dbReference>
<accession>A0ABW1JMP4</accession>
<proteinExistence type="predicted"/>
<protein>
    <recommendedName>
        <fullName evidence="3">SMI1/KNR4 family protein</fullName>
    </recommendedName>
</protein>
<name>A0ABW1JMP4_9NOCA</name>